<sequence>MEKTKYVDREIPKISLANFEQRINEITAQLVNAAENVGFFSITDHGISADEVESMFKVSESFFVLPNDVKATVPWNPNNVGWENMSQVRPSTGAPDGKESYQLQFGDNMKGLWMSDEHVPGFKDNCMEFMHRVQKVSEKLMICFARGLGFEDDFFNKVHDVSRPDSQSCCRLLHYYATPETNDGKIHHRAGAHADWGFLTVLFQREGQSGLEICPGREVVTEFALGDTWTKVDLKAGDIICNIGDLLMSWSDDRFKSTFHRVKAPCEPGDYYGERYSIAYFSQPVKDAIIQGPKKKYPAVTGRQFTENAIKKYFAALKAKVESDTPKSVTHTQDPVSAAVSATA</sequence>
<accession>A0A194X172</accession>
<keyword evidence="2" id="KW-0479">Metal-binding</keyword>
<dbReference type="InterPro" id="IPR050231">
    <property type="entry name" value="Iron_ascorbate_oxido_reductase"/>
</dbReference>
<dbReference type="Pfam" id="PF14226">
    <property type="entry name" value="DIOX_N"/>
    <property type="match status" value="1"/>
</dbReference>
<protein>
    <submittedName>
        <fullName evidence="5">Clavaminate synthase-like protein</fullName>
    </submittedName>
</protein>
<evidence type="ECO:0000256" key="2">
    <source>
        <dbReference type="RuleBase" id="RU003682"/>
    </source>
</evidence>
<dbReference type="PANTHER" id="PTHR47990">
    <property type="entry name" value="2-OXOGLUTARATE (2OG) AND FE(II)-DEPENDENT OXYGENASE SUPERFAMILY PROTEIN-RELATED"/>
    <property type="match status" value="1"/>
</dbReference>
<evidence type="ECO:0000313" key="5">
    <source>
        <dbReference type="EMBL" id="KUJ13940.1"/>
    </source>
</evidence>
<dbReference type="InterPro" id="IPR044861">
    <property type="entry name" value="IPNS-like_FE2OG_OXY"/>
</dbReference>
<dbReference type="Gene3D" id="2.60.120.330">
    <property type="entry name" value="B-lactam Antibiotic, Isopenicillin N Synthase, Chain"/>
    <property type="match status" value="1"/>
</dbReference>
<dbReference type="GO" id="GO:0016491">
    <property type="term" value="F:oxidoreductase activity"/>
    <property type="evidence" value="ECO:0007669"/>
    <property type="project" value="UniProtKB-KW"/>
</dbReference>
<dbReference type="RefSeq" id="XP_018068295.1">
    <property type="nucleotide sequence ID" value="XM_018220193.1"/>
</dbReference>
<dbReference type="InParanoid" id="A0A194X172"/>
<dbReference type="AlphaFoldDB" id="A0A194X172"/>
<feature type="region of interest" description="Disordered" evidence="3">
    <location>
        <begin position="325"/>
        <end position="344"/>
    </location>
</feature>
<name>A0A194X172_MOLSC</name>
<dbReference type="GO" id="GO:0044283">
    <property type="term" value="P:small molecule biosynthetic process"/>
    <property type="evidence" value="ECO:0007669"/>
    <property type="project" value="UniProtKB-ARBA"/>
</dbReference>
<dbReference type="Proteomes" id="UP000070700">
    <property type="component" value="Unassembled WGS sequence"/>
</dbReference>
<dbReference type="EMBL" id="KQ947421">
    <property type="protein sequence ID" value="KUJ13940.1"/>
    <property type="molecule type" value="Genomic_DNA"/>
</dbReference>
<dbReference type="InterPro" id="IPR026992">
    <property type="entry name" value="DIOX_N"/>
</dbReference>
<dbReference type="SUPFAM" id="SSF51197">
    <property type="entry name" value="Clavaminate synthase-like"/>
    <property type="match status" value="1"/>
</dbReference>
<evidence type="ECO:0000256" key="1">
    <source>
        <dbReference type="ARBA" id="ARBA00008056"/>
    </source>
</evidence>
<feature type="compositionally biased region" description="Polar residues" evidence="3">
    <location>
        <begin position="326"/>
        <end position="344"/>
    </location>
</feature>
<evidence type="ECO:0000256" key="3">
    <source>
        <dbReference type="SAM" id="MobiDB-lite"/>
    </source>
</evidence>
<dbReference type="GO" id="GO:0046872">
    <property type="term" value="F:metal ion binding"/>
    <property type="evidence" value="ECO:0007669"/>
    <property type="project" value="UniProtKB-KW"/>
</dbReference>
<proteinExistence type="inferred from homology"/>
<dbReference type="GeneID" id="28829919"/>
<dbReference type="KEGG" id="psco:LY89DRAFT_736938"/>
<keyword evidence="6" id="KW-1185">Reference proteome</keyword>
<dbReference type="InterPro" id="IPR027443">
    <property type="entry name" value="IPNS-like_sf"/>
</dbReference>
<evidence type="ECO:0000313" key="6">
    <source>
        <dbReference type="Proteomes" id="UP000070700"/>
    </source>
</evidence>
<organism evidence="5 6">
    <name type="scientific">Mollisia scopiformis</name>
    <name type="common">Conifer needle endophyte fungus</name>
    <name type="synonym">Phialocephala scopiformis</name>
    <dbReference type="NCBI Taxonomy" id="149040"/>
    <lineage>
        <taxon>Eukaryota</taxon>
        <taxon>Fungi</taxon>
        <taxon>Dikarya</taxon>
        <taxon>Ascomycota</taxon>
        <taxon>Pezizomycotina</taxon>
        <taxon>Leotiomycetes</taxon>
        <taxon>Helotiales</taxon>
        <taxon>Mollisiaceae</taxon>
        <taxon>Mollisia</taxon>
    </lineage>
</organism>
<reference evidence="5 6" key="1">
    <citation type="submission" date="2015-10" db="EMBL/GenBank/DDBJ databases">
        <title>Full genome of DAOMC 229536 Phialocephala scopiformis, a fungal endophyte of spruce producing the potent anti-insectan compound rugulosin.</title>
        <authorList>
            <consortium name="DOE Joint Genome Institute"/>
            <person name="Walker A.K."/>
            <person name="Frasz S.L."/>
            <person name="Seifert K.A."/>
            <person name="Miller J.D."/>
            <person name="Mondo S.J."/>
            <person name="Labutti K."/>
            <person name="Lipzen A."/>
            <person name="Dockter R."/>
            <person name="Kennedy M."/>
            <person name="Grigoriev I.V."/>
            <person name="Spatafora J.W."/>
        </authorList>
    </citation>
    <scope>NUCLEOTIDE SEQUENCE [LARGE SCALE GENOMIC DNA]</scope>
    <source>
        <strain evidence="5 6">CBS 120377</strain>
    </source>
</reference>
<dbReference type="PROSITE" id="PS51471">
    <property type="entry name" value="FE2OG_OXY"/>
    <property type="match status" value="1"/>
</dbReference>
<dbReference type="OrthoDB" id="288590at2759"/>
<evidence type="ECO:0000259" key="4">
    <source>
        <dbReference type="PROSITE" id="PS51471"/>
    </source>
</evidence>
<gene>
    <name evidence="5" type="ORF">LY89DRAFT_736938</name>
</gene>
<dbReference type="InterPro" id="IPR005123">
    <property type="entry name" value="Oxoglu/Fe-dep_dioxygenase_dom"/>
</dbReference>
<keyword evidence="2" id="KW-0560">Oxidoreductase</keyword>
<comment type="similarity">
    <text evidence="1 2">Belongs to the iron/ascorbate-dependent oxidoreductase family.</text>
</comment>
<keyword evidence="2" id="KW-0408">Iron</keyword>
<dbReference type="Pfam" id="PF03171">
    <property type="entry name" value="2OG-FeII_Oxy"/>
    <property type="match status" value="1"/>
</dbReference>
<feature type="domain" description="Fe2OG dioxygenase" evidence="4">
    <location>
        <begin position="165"/>
        <end position="284"/>
    </location>
</feature>